<evidence type="ECO:0000313" key="2">
    <source>
        <dbReference type="Proteomes" id="UP001633002"/>
    </source>
</evidence>
<protein>
    <submittedName>
        <fullName evidence="1">Uncharacterized protein</fullName>
    </submittedName>
</protein>
<organism evidence="1 2">
    <name type="scientific">Riccia sorocarpa</name>
    <dbReference type="NCBI Taxonomy" id="122646"/>
    <lineage>
        <taxon>Eukaryota</taxon>
        <taxon>Viridiplantae</taxon>
        <taxon>Streptophyta</taxon>
        <taxon>Embryophyta</taxon>
        <taxon>Marchantiophyta</taxon>
        <taxon>Marchantiopsida</taxon>
        <taxon>Marchantiidae</taxon>
        <taxon>Marchantiales</taxon>
        <taxon>Ricciaceae</taxon>
        <taxon>Riccia</taxon>
    </lineage>
</organism>
<comment type="caution">
    <text evidence="1">The sequence shown here is derived from an EMBL/GenBank/DDBJ whole genome shotgun (WGS) entry which is preliminary data.</text>
</comment>
<evidence type="ECO:0000313" key="1">
    <source>
        <dbReference type="EMBL" id="KAL3678869.1"/>
    </source>
</evidence>
<gene>
    <name evidence="1" type="ORF">R1sor_021825</name>
</gene>
<dbReference type="EMBL" id="JBJQOH010000007">
    <property type="protein sequence ID" value="KAL3678869.1"/>
    <property type="molecule type" value="Genomic_DNA"/>
</dbReference>
<dbReference type="AlphaFoldDB" id="A0ABD3GKA1"/>
<reference evidence="1 2" key="1">
    <citation type="submission" date="2024-09" db="EMBL/GenBank/DDBJ databases">
        <title>Chromosome-scale assembly of Riccia sorocarpa.</title>
        <authorList>
            <person name="Paukszto L."/>
        </authorList>
    </citation>
    <scope>NUCLEOTIDE SEQUENCE [LARGE SCALE GENOMIC DNA]</scope>
    <source>
        <strain evidence="1">LP-2024</strain>
        <tissue evidence="1">Aerial parts of the thallus</tissue>
    </source>
</reference>
<name>A0ABD3GKA1_9MARC</name>
<keyword evidence="2" id="KW-1185">Reference proteome</keyword>
<sequence>MIKNTVDHVRSMSGQDTELEGKLISGLVNHHSMGAARRRGSVLSQKEMRCAEIVIGNLAEGLQTVKGTHSQDDVIAKKCTLRMCSSKTLVESRMARATGRMLNLHPHNIRTYAFARDEVLDEDAKKVLKRENHAIQTLDVSQTKFYKEF</sequence>
<accession>A0ABD3GKA1</accession>
<proteinExistence type="predicted"/>
<dbReference type="Proteomes" id="UP001633002">
    <property type="component" value="Unassembled WGS sequence"/>
</dbReference>